<proteinExistence type="predicted"/>
<dbReference type="Gene3D" id="3.20.20.80">
    <property type="entry name" value="Glycosidases"/>
    <property type="match status" value="2"/>
</dbReference>
<comment type="catalytic activity">
    <reaction evidence="1">
        <text>Hydrolysis of terminal, non-reducing (1-&gt;4)-linked alpha-D-glucose residues with release of alpha-D-glucose.</text>
        <dbReference type="EC" id="3.2.1.20"/>
    </reaction>
</comment>
<sequence length="645" mass="73340">MSSSAERQLLNAGNGHRHEDPHSLLHTVERGHKTESYLVAIQNNPVPATLYPLKGEPLLETLPESPQRRLPAVGLSVDELEKYKDDPFWKRLRWFLFIFFWFLWIAMFLVATAIVFLSPACSAKYIPTWFQSSSVYQAWVPSIQDSNSDGLGDFPGLSSRIEDFRRLGVSTIFPRPFLLSDDMSETAVRDYMAVDSRLGTRAQAETLIQTAHEKSLKVVITIPLAATSDEHDWFLRSARGSLPENAQYANYYYWKSTGVKSDFVDEYRDTKVFYWHVQNKPKMPILNWRNSQVKQSMFEVFTHWIEKGIDGFHLDTIEYLARVPDGSKPDWDGISELIKEIRAHVNEVVGNDTDTKPFLFASFEEARENDKKLLITSGLDAVVNYELGPIERNGRVCRLGDNVAECYHEILSDVLLFHTNNPNIWPLWELGNPFLNRIATRAKSQDHAELMTMVQLLLPGTNLLYYGDEIGLQNLPTNSQPFPQRGAMLWNESANSGFTVVDDAKVGVQDNYKSVNYESQRTNSKSMWNVVRKLVNMRKRYDALSHGQVYIGKLHNHSAFTLTRFWREDDITKGQVFVAGVNFGKSTVELPLNDVPSINEANLRQARVDVVNSGSSSYEPRALIDLSSQILTLGPDEGVVVSFTV</sequence>
<dbReference type="InterPro" id="IPR006047">
    <property type="entry name" value="GH13_cat_dom"/>
</dbReference>
<feature type="transmembrane region" description="Helical" evidence="4">
    <location>
        <begin position="94"/>
        <end position="117"/>
    </location>
</feature>
<dbReference type="Proteomes" id="UP001175271">
    <property type="component" value="Unassembled WGS sequence"/>
</dbReference>
<dbReference type="InterPro" id="IPR045857">
    <property type="entry name" value="O16G_dom_2"/>
</dbReference>
<keyword evidence="7" id="KW-1185">Reference proteome</keyword>
<evidence type="ECO:0000256" key="3">
    <source>
        <dbReference type="SAM" id="MobiDB-lite"/>
    </source>
</evidence>
<dbReference type="SUPFAM" id="SSF51445">
    <property type="entry name" value="(Trans)glycosidases"/>
    <property type="match status" value="1"/>
</dbReference>
<name>A0AA39GVB9_9BILA</name>
<dbReference type="GO" id="GO:0005975">
    <property type="term" value="P:carbohydrate metabolic process"/>
    <property type="evidence" value="ECO:0007669"/>
    <property type="project" value="InterPro"/>
</dbReference>
<dbReference type="AlphaFoldDB" id="A0AA39GVB9"/>
<keyword evidence="4" id="KW-1133">Transmembrane helix</keyword>
<dbReference type="Gene3D" id="3.90.400.10">
    <property type="entry name" value="Oligo-1,6-glucosidase, Domain 2"/>
    <property type="match status" value="1"/>
</dbReference>
<reference evidence="6" key="1">
    <citation type="submission" date="2023-06" db="EMBL/GenBank/DDBJ databases">
        <title>Genomic analysis of the entomopathogenic nematode Steinernema hermaphroditum.</title>
        <authorList>
            <person name="Schwarz E.M."/>
            <person name="Heppert J.K."/>
            <person name="Baniya A."/>
            <person name="Schwartz H.T."/>
            <person name="Tan C.-H."/>
            <person name="Antoshechkin I."/>
            <person name="Sternberg P.W."/>
            <person name="Goodrich-Blair H."/>
            <person name="Dillman A.R."/>
        </authorList>
    </citation>
    <scope>NUCLEOTIDE SEQUENCE</scope>
    <source>
        <strain evidence="6">PS9179</strain>
        <tissue evidence="6">Whole animal</tissue>
    </source>
</reference>
<dbReference type="EMBL" id="JAUCMV010000005">
    <property type="protein sequence ID" value="KAK0393418.1"/>
    <property type="molecule type" value="Genomic_DNA"/>
</dbReference>
<keyword evidence="4" id="KW-0472">Membrane</keyword>
<dbReference type="InterPro" id="IPR031984">
    <property type="entry name" value="SLC3A2_N"/>
</dbReference>
<feature type="domain" description="Glycosyl hydrolase family 13 catalytic" evidence="5">
    <location>
        <begin position="137"/>
        <end position="505"/>
    </location>
</feature>
<dbReference type="PANTHER" id="PTHR10357">
    <property type="entry name" value="ALPHA-AMYLASE FAMILY MEMBER"/>
    <property type="match status" value="1"/>
</dbReference>
<dbReference type="EC" id="3.2.1.20" evidence="2"/>
<dbReference type="SMART" id="SM00642">
    <property type="entry name" value="Aamy"/>
    <property type="match status" value="1"/>
</dbReference>
<evidence type="ECO:0000259" key="5">
    <source>
        <dbReference type="SMART" id="SM00642"/>
    </source>
</evidence>
<evidence type="ECO:0000313" key="7">
    <source>
        <dbReference type="Proteomes" id="UP001175271"/>
    </source>
</evidence>
<dbReference type="GO" id="GO:0004558">
    <property type="term" value="F:alpha-1,4-glucosidase activity"/>
    <property type="evidence" value="ECO:0007669"/>
    <property type="project" value="UniProtKB-EC"/>
</dbReference>
<comment type="caution">
    <text evidence="6">The sequence shown here is derived from an EMBL/GenBank/DDBJ whole genome shotgun (WGS) entry which is preliminary data.</text>
</comment>
<evidence type="ECO:0000313" key="6">
    <source>
        <dbReference type="EMBL" id="KAK0393418.1"/>
    </source>
</evidence>
<organism evidence="6 7">
    <name type="scientific">Steinernema hermaphroditum</name>
    <dbReference type="NCBI Taxonomy" id="289476"/>
    <lineage>
        <taxon>Eukaryota</taxon>
        <taxon>Metazoa</taxon>
        <taxon>Ecdysozoa</taxon>
        <taxon>Nematoda</taxon>
        <taxon>Chromadorea</taxon>
        <taxon>Rhabditida</taxon>
        <taxon>Tylenchina</taxon>
        <taxon>Panagrolaimomorpha</taxon>
        <taxon>Strongyloidoidea</taxon>
        <taxon>Steinernematidae</taxon>
        <taxon>Steinernema</taxon>
    </lineage>
</organism>
<feature type="region of interest" description="Disordered" evidence="3">
    <location>
        <begin position="1"/>
        <end position="22"/>
    </location>
</feature>
<evidence type="ECO:0000256" key="1">
    <source>
        <dbReference type="ARBA" id="ARBA00001657"/>
    </source>
</evidence>
<keyword evidence="4" id="KW-0812">Transmembrane</keyword>
<accession>A0AA39GVB9</accession>
<dbReference type="Pfam" id="PF00128">
    <property type="entry name" value="Alpha-amylase"/>
    <property type="match status" value="1"/>
</dbReference>
<dbReference type="InterPro" id="IPR017853">
    <property type="entry name" value="GH"/>
</dbReference>
<evidence type="ECO:0000256" key="2">
    <source>
        <dbReference type="ARBA" id="ARBA00012741"/>
    </source>
</evidence>
<dbReference type="PANTHER" id="PTHR10357:SF230">
    <property type="entry name" value="GLYCOSYL HYDROLASE FAMILY 13 CATALYTIC DOMAIN-CONTAINING PROTEIN"/>
    <property type="match status" value="1"/>
</dbReference>
<evidence type="ECO:0000256" key="4">
    <source>
        <dbReference type="SAM" id="Phobius"/>
    </source>
</evidence>
<protein>
    <recommendedName>
        <fullName evidence="2">alpha-glucosidase</fullName>
        <ecNumber evidence="2">3.2.1.20</ecNumber>
    </recommendedName>
</protein>
<gene>
    <name evidence="6" type="ORF">QR680_000202</name>
</gene>
<dbReference type="Pfam" id="PF16028">
    <property type="entry name" value="SLC3A2_N"/>
    <property type="match status" value="1"/>
</dbReference>